<feature type="compositionally biased region" description="Basic and acidic residues" evidence="1">
    <location>
        <begin position="120"/>
        <end position="145"/>
    </location>
</feature>
<dbReference type="InParanoid" id="C4JRZ5"/>
<keyword evidence="3" id="KW-1185">Reference proteome</keyword>
<feature type="compositionally biased region" description="Basic residues" evidence="1">
    <location>
        <begin position="1"/>
        <end position="12"/>
    </location>
</feature>
<feature type="region of interest" description="Disordered" evidence="1">
    <location>
        <begin position="56"/>
        <end position="271"/>
    </location>
</feature>
<proteinExistence type="predicted"/>
<dbReference type="OrthoDB" id="5407645at2759"/>
<dbReference type="HOGENOM" id="CLU_065177_0_0_1"/>
<name>C4JRZ5_UNCRE</name>
<dbReference type="VEuPathDB" id="FungiDB:UREG_05234"/>
<protein>
    <submittedName>
        <fullName evidence="2">Uncharacterized protein</fullName>
    </submittedName>
</protein>
<accession>C4JRZ5</accession>
<feature type="compositionally biased region" description="Basic and acidic residues" evidence="1">
    <location>
        <begin position="206"/>
        <end position="234"/>
    </location>
</feature>
<dbReference type="KEGG" id="ure:UREG_05234"/>
<feature type="region of interest" description="Disordered" evidence="1">
    <location>
        <begin position="1"/>
        <end position="30"/>
    </location>
</feature>
<dbReference type="RefSeq" id="XP_002584545.1">
    <property type="nucleotide sequence ID" value="XM_002584499.1"/>
</dbReference>
<evidence type="ECO:0000313" key="3">
    <source>
        <dbReference type="Proteomes" id="UP000002058"/>
    </source>
</evidence>
<dbReference type="OMA" id="ETIYCER"/>
<feature type="compositionally biased region" description="Basic and acidic residues" evidence="1">
    <location>
        <begin position="309"/>
        <end position="320"/>
    </location>
</feature>
<gene>
    <name evidence="2" type="ORF">UREG_05234</name>
</gene>
<dbReference type="EMBL" id="CH476617">
    <property type="protein sequence ID" value="EEP80392.1"/>
    <property type="molecule type" value="Genomic_DNA"/>
</dbReference>
<dbReference type="GeneID" id="8438207"/>
<dbReference type="Proteomes" id="UP000002058">
    <property type="component" value="Unassembled WGS sequence"/>
</dbReference>
<organism evidence="2 3">
    <name type="scientific">Uncinocarpus reesii (strain UAMH 1704)</name>
    <dbReference type="NCBI Taxonomy" id="336963"/>
    <lineage>
        <taxon>Eukaryota</taxon>
        <taxon>Fungi</taxon>
        <taxon>Dikarya</taxon>
        <taxon>Ascomycota</taxon>
        <taxon>Pezizomycotina</taxon>
        <taxon>Eurotiomycetes</taxon>
        <taxon>Eurotiomycetidae</taxon>
        <taxon>Onygenales</taxon>
        <taxon>Onygenaceae</taxon>
        <taxon>Uncinocarpus</taxon>
    </lineage>
</organism>
<sequence>MASSNRYRHSRSSRQPGWPPELSRLDQDVEEIQREFPPGSQYQQWVYPDEDAIFERRQMRASSPFRHYPSRPHDTGRRGHDRPEPYRRPRPHSSAPRSSTPRPLRRHHGDQAFDYPSPRRHVDAWDDDGYDRSHDSSRSRHDKAPRSGQRGSFGKLASVGVLAAAGKTAYDYYRSRSGDRDTRLSRSSDRFRSLSRGRATSVSGYSRRDPYHISDDEDRYDRYDSLQDYPERPRSLSLPDYEYLNESDGRHSGYSSDSNSSSGSSADEALTRRKLRRKELVTAGLATVATIHAGHSLYESHGKRKERLRKLSEGKISPEEARKQRLVGNLKDAASLSLAAVGIKQTIDGWREAAKNHSEYNGFNEKCKQRARERARKRASSMDSGW</sequence>
<feature type="region of interest" description="Disordered" evidence="1">
    <location>
        <begin position="300"/>
        <end position="320"/>
    </location>
</feature>
<dbReference type="eggNOG" id="ENOG502RNPF">
    <property type="taxonomic scope" value="Eukaryota"/>
</dbReference>
<evidence type="ECO:0000256" key="1">
    <source>
        <dbReference type="SAM" id="MobiDB-lite"/>
    </source>
</evidence>
<dbReference type="AlphaFoldDB" id="C4JRZ5"/>
<dbReference type="STRING" id="336963.C4JRZ5"/>
<reference evidence="3" key="1">
    <citation type="journal article" date="2009" name="Genome Res.">
        <title>Comparative genomic analyses of the human fungal pathogens Coccidioides and their relatives.</title>
        <authorList>
            <person name="Sharpton T.J."/>
            <person name="Stajich J.E."/>
            <person name="Rounsley S.D."/>
            <person name="Gardner M.J."/>
            <person name="Wortman J.R."/>
            <person name="Jordar V.S."/>
            <person name="Maiti R."/>
            <person name="Kodira C.D."/>
            <person name="Neafsey D.E."/>
            <person name="Zeng Q."/>
            <person name="Hung C.-Y."/>
            <person name="McMahan C."/>
            <person name="Muszewska A."/>
            <person name="Grynberg M."/>
            <person name="Mandel M.A."/>
            <person name="Kellner E.M."/>
            <person name="Barker B.M."/>
            <person name="Galgiani J.N."/>
            <person name="Orbach M.J."/>
            <person name="Kirkland T.N."/>
            <person name="Cole G.T."/>
            <person name="Henn M.R."/>
            <person name="Birren B.W."/>
            <person name="Taylor J.W."/>
        </authorList>
    </citation>
    <scope>NUCLEOTIDE SEQUENCE [LARGE SCALE GENOMIC DNA]</scope>
    <source>
        <strain evidence="3">UAMH 1704</strain>
    </source>
</reference>
<evidence type="ECO:0000313" key="2">
    <source>
        <dbReference type="EMBL" id="EEP80392.1"/>
    </source>
</evidence>
<feature type="compositionally biased region" description="Basic and acidic residues" evidence="1">
    <location>
        <begin position="173"/>
        <end position="192"/>
    </location>
</feature>
<feature type="compositionally biased region" description="Basic and acidic residues" evidence="1">
    <location>
        <begin position="71"/>
        <end position="87"/>
    </location>
</feature>
<feature type="compositionally biased region" description="Low complexity" evidence="1">
    <location>
        <begin position="92"/>
        <end position="102"/>
    </location>
</feature>
<feature type="compositionally biased region" description="Low complexity" evidence="1">
    <location>
        <begin position="252"/>
        <end position="265"/>
    </location>
</feature>